<comment type="caution">
    <text evidence="2">The sequence shown here is derived from an EMBL/GenBank/DDBJ whole genome shotgun (WGS) entry which is preliminary data.</text>
</comment>
<accession>A0AAD8TK50</accession>
<sequence length="431" mass="47366">MACGGNEITAGGDQTHLGPLGHLPPPNLTTNPRQIAPNHTSSTTLLAPTSISDTITDVSPFIPLVLNLTAHNYYHCRHLFIVHLGRCGLRAHIDFSEPAAAHDPIWVKEDFAILQWIYTRISTELFSLLPKDAMATRDEPIGHYYQRLKVLADELRELGVPVTDQTLITTLLAGITDKFAHPRLVIRLLRPPPSFAEVRSMLKLEEGHESATATAPSPQMFYSNNTSSTPPAYAPPAPAPAPPPPRPNWQPQPAGVSTNYKGKNPIPEFQHRNASTASSSNTGGTFASPSTWRPAADPWTGLVQAWQVPWQTGAGAAAPQPQMPLAPPFQWLHQRPIDSPGVIGRPPPHAYTNHMYPHHLSNSLSLCIRLQCNIKPQHRQHHSTSSLHPLLHHTSSPQHLLHRTSSAKDLLPLLPPRQLLRNGTKLHSCKP</sequence>
<feature type="compositionally biased region" description="Polar residues" evidence="1">
    <location>
        <begin position="211"/>
        <end position="229"/>
    </location>
</feature>
<keyword evidence="3" id="KW-1185">Reference proteome</keyword>
<dbReference type="PANTHER" id="PTHR47481">
    <property type="match status" value="1"/>
</dbReference>
<name>A0AAD8TK50_LOLMU</name>
<protein>
    <submittedName>
        <fullName evidence="2">Uncharacterized protein</fullName>
    </submittedName>
</protein>
<dbReference type="Pfam" id="PF14223">
    <property type="entry name" value="Retrotran_gag_2"/>
    <property type="match status" value="1"/>
</dbReference>
<dbReference type="PANTHER" id="PTHR47481:SF31">
    <property type="entry name" value="OS01G0873500 PROTEIN"/>
    <property type="match status" value="1"/>
</dbReference>
<feature type="region of interest" description="Disordered" evidence="1">
    <location>
        <begin position="207"/>
        <end position="294"/>
    </location>
</feature>
<proteinExistence type="predicted"/>
<evidence type="ECO:0000256" key="1">
    <source>
        <dbReference type="SAM" id="MobiDB-lite"/>
    </source>
</evidence>
<feature type="compositionally biased region" description="Low complexity" evidence="1">
    <location>
        <begin position="273"/>
        <end position="288"/>
    </location>
</feature>
<dbReference type="AlphaFoldDB" id="A0AAD8TK50"/>
<dbReference type="EMBL" id="JAUUTY010000002">
    <property type="protein sequence ID" value="KAK1684414.1"/>
    <property type="molecule type" value="Genomic_DNA"/>
</dbReference>
<dbReference type="Proteomes" id="UP001231189">
    <property type="component" value="Unassembled WGS sequence"/>
</dbReference>
<evidence type="ECO:0000313" key="3">
    <source>
        <dbReference type="Proteomes" id="UP001231189"/>
    </source>
</evidence>
<feature type="compositionally biased region" description="Pro residues" evidence="1">
    <location>
        <begin position="232"/>
        <end position="250"/>
    </location>
</feature>
<gene>
    <name evidence="2" type="ORF">QYE76_045262</name>
</gene>
<feature type="region of interest" description="Disordered" evidence="1">
    <location>
        <begin position="1"/>
        <end position="41"/>
    </location>
</feature>
<organism evidence="2 3">
    <name type="scientific">Lolium multiflorum</name>
    <name type="common">Italian ryegrass</name>
    <name type="synonym">Lolium perenne subsp. multiflorum</name>
    <dbReference type="NCBI Taxonomy" id="4521"/>
    <lineage>
        <taxon>Eukaryota</taxon>
        <taxon>Viridiplantae</taxon>
        <taxon>Streptophyta</taxon>
        <taxon>Embryophyta</taxon>
        <taxon>Tracheophyta</taxon>
        <taxon>Spermatophyta</taxon>
        <taxon>Magnoliopsida</taxon>
        <taxon>Liliopsida</taxon>
        <taxon>Poales</taxon>
        <taxon>Poaceae</taxon>
        <taxon>BOP clade</taxon>
        <taxon>Pooideae</taxon>
        <taxon>Poodae</taxon>
        <taxon>Poeae</taxon>
        <taxon>Poeae Chloroplast Group 2 (Poeae type)</taxon>
        <taxon>Loliodinae</taxon>
        <taxon>Loliinae</taxon>
        <taxon>Lolium</taxon>
    </lineage>
</organism>
<reference evidence="2" key="1">
    <citation type="submission" date="2023-07" db="EMBL/GenBank/DDBJ databases">
        <title>A chromosome-level genome assembly of Lolium multiflorum.</title>
        <authorList>
            <person name="Chen Y."/>
            <person name="Copetti D."/>
            <person name="Kolliker R."/>
            <person name="Studer B."/>
        </authorList>
    </citation>
    <scope>NUCLEOTIDE SEQUENCE</scope>
    <source>
        <strain evidence="2">02402/16</strain>
        <tissue evidence="2">Leaf</tissue>
    </source>
</reference>
<evidence type="ECO:0000313" key="2">
    <source>
        <dbReference type="EMBL" id="KAK1684414.1"/>
    </source>
</evidence>